<evidence type="ECO:0000256" key="1">
    <source>
        <dbReference type="SAM" id="MobiDB-lite"/>
    </source>
</evidence>
<dbReference type="OrthoDB" id="4590776at2759"/>
<sequence length="304" mass="33550">MAGRQRTFDLIPMTLVNSDGPRRPMTSKQAKKAYQQKNKGPRVSQTEQRRRDAEELAQQKLEYEKERAAAKAKAAREKKAAKAEAERQARKKMGLPEPSKFVRASQPTISRFVKTSSKRTWQEMEDVAENTETALDEETEVLKETIPPCAKRVATDVDSGDEFGEFPSLSQTDILEKIDSSAVSINGNTSNSAAPLEETQKGSDCEFGEFPSPSQSDLVETKSKTNEEVYTPSPEKKNQSPTSPPPRSLHGLLEGEIDDGEFLFDDLTIFADMAATQLLSEAADAETKSVNVAVVSMVTNKKNS</sequence>
<evidence type="ECO:0000313" key="3">
    <source>
        <dbReference type="Proteomes" id="UP000566819"/>
    </source>
</evidence>
<proteinExistence type="predicted"/>
<feature type="region of interest" description="Disordered" evidence="1">
    <location>
        <begin position="152"/>
        <end position="171"/>
    </location>
</feature>
<feature type="compositionally biased region" description="Acidic residues" evidence="1">
    <location>
        <begin position="124"/>
        <end position="139"/>
    </location>
</feature>
<organism evidence="2 3">
    <name type="scientific">Cudoniella acicularis</name>
    <dbReference type="NCBI Taxonomy" id="354080"/>
    <lineage>
        <taxon>Eukaryota</taxon>
        <taxon>Fungi</taxon>
        <taxon>Dikarya</taxon>
        <taxon>Ascomycota</taxon>
        <taxon>Pezizomycotina</taxon>
        <taxon>Leotiomycetes</taxon>
        <taxon>Helotiales</taxon>
        <taxon>Tricladiaceae</taxon>
        <taxon>Cudoniella</taxon>
    </lineage>
</organism>
<reference evidence="2 3" key="1">
    <citation type="submission" date="2020-03" db="EMBL/GenBank/DDBJ databases">
        <title>Draft Genome Sequence of Cudoniella acicularis.</title>
        <authorList>
            <person name="Buettner E."/>
            <person name="Kellner H."/>
        </authorList>
    </citation>
    <scope>NUCLEOTIDE SEQUENCE [LARGE SCALE GENOMIC DNA]</scope>
    <source>
        <strain evidence="2 3">DSM 108380</strain>
    </source>
</reference>
<protein>
    <submittedName>
        <fullName evidence="2">Uncharacterized protein</fullName>
    </submittedName>
</protein>
<gene>
    <name evidence="2" type="ORF">G7Y89_g433</name>
</gene>
<keyword evidence="3" id="KW-1185">Reference proteome</keyword>
<accession>A0A8H4RZ78</accession>
<feature type="region of interest" description="Disordered" evidence="1">
    <location>
        <begin position="124"/>
        <end position="143"/>
    </location>
</feature>
<feature type="compositionally biased region" description="Polar residues" evidence="1">
    <location>
        <begin position="184"/>
        <end position="193"/>
    </location>
</feature>
<dbReference type="EMBL" id="JAAMPI010000015">
    <property type="protein sequence ID" value="KAF4637659.1"/>
    <property type="molecule type" value="Genomic_DNA"/>
</dbReference>
<evidence type="ECO:0000313" key="2">
    <source>
        <dbReference type="EMBL" id="KAF4637659.1"/>
    </source>
</evidence>
<feature type="region of interest" description="Disordered" evidence="1">
    <location>
        <begin position="184"/>
        <end position="254"/>
    </location>
</feature>
<name>A0A8H4RZ78_9HELO</name>
<comment type="caution">
    <text evidence="2">The sequence shown here is derived from an EMBL/GenBank/DDBJ whole genome shotgun (WGS) entry which is preliminary data.</text>
</comment>
<feature type="region of interest" description="Disordered" evidence="1">
    <location>
        <begin position="1"/>
        <end position="108"/>
    </location>
</feature>
<feature type="compositionally biased region" description="Basic and acidic residues" evidence="1">
    <location>
        <begin position="61"/>
        <end position="88"/>
    </location>
</feature>
<dbReference type="Proteomes" id="UP000566819">
    <property type="component" value="Unassembled WGS sequence"/>
</dbReference>
<dbReference type="AlphaFoldDB" id="A0A8H4RZ78"/>